<feature type="domain" description="Acyl-CoA oxidase/dehydrogenase middle" evidence="10">
    <location>
        <begin position="123"/>
        <end position="217"/>
    </location>
</feature>
<dbReference type="InterPro" id="IPR009075">
    <property type="entry name" value="AcylCo_DH/oxidase_C"/>
</dbReference>
<evidence type="ECO:0000256" key="3">
    <source>
        <dbReference type="ARBA" id="ARBA00022630"/>
    </source>
</evidence>
<dbReference type="InterPro" id="IPR006089">
    <property type="entry name" value="Acyl-CoA_DH_CS"/>
</dbReference>
<dbReference type="InterPro" id="IPR009100">
    <property type="entry name" value="AcylCoA_DH/oxidase_NM_dom_sf"/>
</dbReference>
<keyword evidence="5 8" id="KW-0560">Oxidoreductase</keyword>
<evidence type="ECO:0000256" key="8">
    <source>
        <dbReference type="RuleBase" id="RU362125"/>
    </source>
</evidence>
<name>A0A084SZF2_9BACT</name>
<dbReference type="InterPro" id="IPR013786">
    <property type="entry name" value="AcylCoA_DH/ox_N"/>
</dbReference>
<accession>A0A084SZF2</accession>
<dbReference type="Pfam" id="PF02770">
    <property type="entry name" value="Acyl-CoA_dh_M"/>
    <property type="match status" value="1"/>
</dbReference>
<evidence type="ECO:0000256" key="4">
    <source>
        <dbReference type="ARBA" id="ARBA00022827"/>
    </source>
</evidence>
<feature type="domain" description="Acyl-CoA dehydrogenase/oxidase C-terminal" evidence="9">
    <location>
        <begin position="230"/>
        <end position="377"/>
    </location>
</feature>
<feature type="domain" description="Acyl-CoA dehydrogenase/oxidase N-terminal" evidence="11">
    <location>
        <begin position="7"/>
        <end position="118"/>
    </location>
</feature>
<dbReference type="EC" id="1.3.8.10" evidence="6"/>
<dbReference type="Gene3D" id="1.20.140.10">
    <property type="entry name" value="Butyryl-CoA Dehydrogenase, subunit A, domain 3"/>
    <property type="match status" value="1"/>
</dbReference>
<evidence type="ECO:0000313" key="12">
    <source>
        <dbReference type="EMBL" id="KFA93837.1"/>
    </source>
</evidence>
<dbReference type="InterPro" id="IPR036250">
    <property type="entry name" value="AcylCo_DH-like_C"/>
</dbReference>
<dbReference type="Pfam" id="PF00441">
    <property type="entry name" value="Acyl-CoA_dh_1"/>
    <property type="match status" value="1"/>
</dbReference>
<dbReference type="SUPFAM" id="SSF47203">
    <property type="entry name" value="Acyl-CoA dehydrogenase C-terminal domain-like"/>
    <property type="match status" value="1"/>
</dbReference>
<dbReference type="PROSITE" id="PS00072">
    <property type="entry name" value="ACYL_COA_DH_1"/>
    <property type="match status" value="1"/>
</dbReference>
<keyword evidence="4 8" id="KW-0274">FAD</keyword>
<evidence type="ECO:0000256" key="7">
    <source>
        <dbReference type="ARBA" id="ARBA00072305"/>
    </source>
</evidence>
<protein>
    <recommendedName>
        <fullName evidence="7">Cyclohex-1-ene-1-carbonyl-CoA dehydrogenase</fullName>
        <ecNumber evidence="6">1.3.8.10</ecNumber>
    </recommendedName>
</protein>
<evidence type="ECO:0000259" key="10">
    <source>
        <dbReference type="Pfam" id="PF02770"/>
    </source>
</evidence>
<evidence type="ECO:0000256" key="5">
    <source>
        <dbReference type="ARBA" id="ARBA00023002"/>
    </source>
</evidence>
<comment type="caution">
    <text evidence="12">The sequence shown here is derived from an EMBL/GenBank/DDBJ whole genome shotgun (WGS) entry which is preliminary data.</text>
</comment>
<dbReference type="PANTHER" id="PTHR43884">
    <property type="entry name" value="ACYL-COA DEHYDROGENASE"/>
    <property type="match status" value="1"/>
</dbReference>
<comment type="similarity">
    <text evidence="2 8">Belongs to the acyl-CoA dehydrogenase family.</text>
</comment>
<dbReference type="GO" id="GO:0003995">
    <property type="term" value="F:acyl-CoA dehydrogenase activity"/>
    <property type="evidence" value="ECO:0007669"/>
    <property type="project" value="InterPro"/>
</dbReference>
<dbReference type="PIRSF" id="PIRSF016578">
    <property type="entry name" value="HsaA"/>
    <property type="match status" value="1"/>
</dbReference>
<gene>
    <name evidence="12" type="ORF">Q664_06605</name>
</gene>
<dbReference type="Gene3D" id="2.40.110.10">
    <property type="entry name" value="Butyryl-CoA Dehydrogenase, subunit A, domain 2"/>
    <property type="match status" value="1"/>
</dbReference>
<dbReference type="PROSITE" id="PS00073">
    <property type="entry name" value="ACYL_COA_DH_2"/>
    <property type="match status" value="1"/>
</dbReference>
<dbReference type="InterPro" id="IPR006091">
    <property type="entry name" value="Acyl-CoA_Oxase/DH_mid-dom"/>
</dbReference>
<proteinExistence type="inferred from homology"/>
<dbReference type="InterPro" id="IPR046373">
    <property type="entry name" value="Acyl-CoA_Oxase/DH_mid-dom_sf"/>
</dbReference>
<evidence type="ECO:0000259" key="11">
    <source>
        <dbReference type="Pfam" id="PF02771"/>
    </source>
</evidence>
<dbReference type="Gene3D" id="1.10.540.10">
    <property type="entry name" value="Acyl-CoA dehydrogenase/oxidase, N-terminal domain"/>
    <property type="match status" value="1"/>
</dbReference>
<evidence type="ECO:0000256" key="2">
    <source>
        <dbReference type="ARBA" id="ARBA00009347"/>
    </source>
</evidence>
<comment type="cofactor">
    <cofactor evidence="1 8">
        <name>FAD</name>
        <dbReference type="ChEBI" id="CHEBI:57692"/>
    </cofactor>
</comment>
<dbReference type="FunFam" id="1.10.540.10:FF:000002">
    <property type="entry name" value="Acyl-CoA dehydrogenase FadE19"/>
    <property type="match status" value="1"/>
</dbReference>
<dbReference type="EMBL" id="JPMI01000036">
    <property type="protein sequence ID" value="KFA93837.1"/>
    <property type="molecule type" value="Genomic_DNA"/>
</dbReference>
<dbReference type="InterPro" id="IPR037069">
    <property type="entry name" value="AcylCoA_DH/ox_N_sf"/>
</dbReference>
<organism evidence="12 13">
    <name type="scientific">Archangium violaceum Cb vi76</name>
    <dbReference type="NCBI Taxonomy" id="1406225"/>
    <lineage>
        <taxon>Bacteria</taxon>
        <taxon>Pseudomonadati</taxon>
        <taxon>Myxococcota</taxon>
        <taxon>Myxococcia</taxon>
        <taxon>Myxococcales</taxon>
        <taxon>Cystobacterineae</taxon>
        <taxon>Archangiaceae</taxon>
        <taxon>Archangium</taxon>
    </lineage>
</organism>
<keyword evidence="3 8" id="KW-0285">Flavoprotein</keyword>
<evidence type="ECO:0000313" key="13">
    <source>
        <dbReference type="Proteomes" id="UP000028547"/>
    </source>
</evidence>
<evidence type="ECO:0000259" key="9">
    <source>
        <dbReference type="Pfam" id="PF00441"/>
    </source>
</evidence>
<dbReference type="Pfam" id="PF02771">
    <property type="entry name" value="Acyl-CoA_dh_N"/>
    <property type="match status" value="1"/>
</dbReference>
<dbReference type="GO" id="GO:0050660">
    <property type="term" value="F:flavin adenine dinucleotide binding"/>
    <property type="evidence" value="ECO:0007669"/>
    <property type="project" value="InterPro"/>
</dbReference>
<dbReference type="FunFam" id="1.20.140.10:FF:000004">
    <property type="entry name" value="Acyl-CoA dehydrogenase FadE25"/>
    <property type="match status" value="1"/>
</dbReference>
<evidence type="ECO:0000256" key="1">
    <source>
        <dbReference type="ARBA" id="ARBA00001974"/>
    </source>
</evidence>
<reference evidence="12 13" key="1">
    <citation type="submission" date="2014-07" db="EMBL/GenBank/DDBJ databases">
        <title>Draft Genome Sequence of Gephyronic Acid Producer, Cystobacter violaceus Strain Cb vi76.</title>
        <authorList>
            <person name="Stevens D.C."/>
            <person name="Young J."/>
            <person name="Carmichael R."/>
            <person name="Tan J."/>
            <person name="Taylor R.E."/>
        </authorList>
    </citation>
    <scope>NUCLEOTIDE SEQUENCE [LARGE SCALE GENOMIC DNA]</scope>
    <source>
        <strain evidence="12 13">Cb vi76</strain>
    </source>
</reference>
<evidence type="ECO:0000256" key="6">
    <source>
        <dbReference type="ARBA" id="ARBA00066362"/>
    </source>
</evidence>
<sequence>MDFELPESHRALQSSLRDFCERRVKPYAREWDKEEKFPMEVVKELGELGVMGMLVTEEYGGAAMDSLAVAVAVEEIARYDGSLALTVASHNGLGTSHLRVFGNKEQLRKYLPKLATGEHLGAWGLTEPGSGSDAAGMKTTAVRKGDKWVLNGAKMFITQGTVGSVFVVLAVTSPEKKQKGVTAFILEKGMPGFSQRAIHGKLGMRSSDTAELVLENVEVPDSQRLGEVDHGFIDTMKILDKGRITIGALAVGLARGALEESVRYARERTAFGQPISEFQGLRWMFADMKTETDAARLLVHRAAYLADMGQPYSQEASMAKLFASEVATRACNKAVQIHGGYGYTREFPVERYLRDAKLCEIGEGTSEIQRTIIAREVFKKE</sequence>
<dbReference type="AlphaFoldDB" id="A0A084SZF2"/>
<dbReference type="FunFam" id="2.40.110.10:FF:000001">
    <property type="entry name" value="Acyl-CoA dehydrogenase, mitochondrial"/>
    <property type="match status" value="1"/>
</dbReference>
<dbReference type="Proteomes" id="UP000028547">
    <property type="component" value="Unassembled WGS sequence"/>
</dbReference>
<dbReference type="PANTHER" id="PTHR43884:SF12">
    <property type="entry name" value="ISOVALERYL-COA DEHYDROGENASE, MITOCHONDRIAL-RELATED"/>
    <property type="match status" value="1"/>
</dbReference>
<dbReference type="RefSeq" id="WP_043390999.1">
    <property type="nucleotide sequence ID" value="NZ_JPMI01000036.1"/>
</dbReference>
<dbReference type="SUPFAM" id="SSF56645">
    <property type="entry name" value="Acyl-CoA dehydrogenase NM domain-like"/>
    <property type="match status" value="1"/>
</dbReference>